<evidence type="ECO:0000313" key="4">
    <source>
        <dbReference type="Proteomes" id="UP000332487"/>
    </source>
</evidence>
<dbReference type="Gene3D" id="1.10.3730.20">
    <property type="match status" value="1"/>
</dbReference>
<sequence length="279" mass="29357">MFYLYLAGLTAVLWSISGIIIKMVSSKFGNLFATAFVGIGNVIVLSAIVLLLGNLGISAYAAALSVAGGIITGIGYLLFYKSLQRQQASNTFSTIEIQVAILFLYGVLVLGEAVSTLDVLGIVTIALGTLAVSIEKARFNRGLLPAIAAQVFWALGWIFLVYPISVTPNHILPNLVSFTAALTMVCLILLAYKINKKLDAHPDGRGVAVGVSAGLFSGSGNAVYTLLIYLKELALSAPISNSSPIIIAVIAHFVYKERLSTIQAIGIIAVVLGAVILSI</sequence>
<evidence type="ECO:0000256" key="1">
    <source>
        <dbReference type="SAM" id="Phobius"/>
    </source>
</evidence>
<name>C7DGZ1_MICA2</name>
<organism evidence="3 4">
    <name type="scientific">Candidatus Micrarchaeum acidiphilum ARMAN-2</name>
    <dbReference type="NCBI Taxonomy" id="425595"/>
    <lineage>
        <taxon>Archaea</taxon>
        <taxon>Candidatus Micrarchaeota</taxon>
        <taxon>Candidatus Micrarchaeia</taxon>
        <taxon>Candidatus Micrarchaeales</taxon>
        <taxon>Candidatus Micrarchaeaceae</taxon>
        <taxon>Candidatus Micrarchaeum</taxon>
    </lineage>
</organism>
<gene>
    <name evidence="3" type="ORF">UNLARM2_0337</name>
</gene>
<keyword evidence="4" id="KW-1185">Reference proteome</keyword>
<evidence type="ECO:0000259" key="2">
    <source>
        <dbReference type="Pfam" id="PF00892"/>
    </source>
</evidence>
<dbReference type="SUPFAM" id="SSF103481">
    <property type="entry name" value="Multidrug resistance efflux transporter EmrE"/>
    <property type="match status" value="2"/>
</dbReference>
<feature type="transmembrane region" description="Helical" evidence="1">
    <location>
        <begin position="171"/>
        <end position="194"/>
    </location>
</feature>
<dbReference type="GO" id="GO:0016020">
    <property type="term" value="C:membrane"/>
    <property type="evidence" value="ECO:0007669"/>
    <property type="project" value="InterPro"/>
</dbReference>
<feature type="domain" description="EamA" evidence="2">
    <location>
        <begin position="141"/>
        <end position="278"/>
    </location>
</feature>
<dbReference type="InterPro" id="IPR000620">
    <property type="entry name" value="EamA_dom"/>
</dbReference>
<accession>C7DGZ1</accession>
<feature type="transmembrane region" description="Helical" evidence="1">
    <location>
        <begin position="6"/>
        <end position="24"/>
    </location>
</feature>
<feature type="domain" description="EamA" evidence="2">
    <location>
        <begin position="4"/>
        <end position="133"/>
    </location>
</feature>
<dbReference type="Pfam" id="PF00892">
    <property type="entry name" value="EamA"/>
    <property type="match status" value="2"/>
</dbReference>
<reference evidence="3 4" key="1">
    <citation type="journal article" date="2009" name="Genome Biol.">
        <title>Community-wide analysis of microbial genome sequence signatures.</title>
        <authorList>
            <person name="Dick G.J."/>
            <person name="Andersson A.F."/>
            <person name="Baker B.J."/>
            <person name="Simmons S.L."/>
            <person name="Thomas B.C."/>
            <person name="Yelton A.P."/>
            <person name="Banfield J.F."/>
        </authorList>
    </citation>
    <scope>NUCLEOTIDE SEQUENCE [LARGE SCALE GENOMIC DNA]</scope>
    <source>
        <strain evidence="3">ARMAN-2</strain>
    </source>
</reference>
<dbReference type="AlphaFoldDB" id="C7DGZ1"/>
<keyword evidence="1" id="KW-1133">Transmembrane helix</keyword>
<reference evidence="3 4" key="2">
    <citation type="journal article" date="2010" name="Proc. Natl. Acad. Sci. U.S.A.">
        <title>Enigmatic, ultrasmall, uncultivated Archaea.</title>
        <authorList>
            <person name="Baker B.J."/>
            <person name="Comolli L.R."/>
            <person name="Dick G.J."/>
            <person name="Hauser L.J."/>
            <person name="Hyatt D."/>
            <person name="Dill B.D."/>
            <person name="Land M.L."/>
            <person name="Verberkmoes N.C."/>
            <person name="Hettich R.L."/>
            <person name="Banfield J.F."/>
        </authorList>
    </citation>
    <scope>NUCLEOTIDE SEQUENCE [LARGE SCALE GENOMIC DNA]</scope>
    <source>
        <strain evidence="3">ARMAN-2</strain>
    </source>
</reference>
<feature type="transmembrane region" description="Helical" evidence="1">
    <location>
        <begin position="235"/>
        <end position="255"/>
    </location>
</feature>
<proteinExistence type="predicted"/>
<keyword evidence="1" id="KW-0472">Membrane</keyword>
<dbReference type="PANTHER" id="PTHR22911">
    <property type="entry name" value="ACYL-MALONYL CONDENSING ENZYME-RELATED"/>
    <property type="match status" value="1"/>
</dbReference>
<protein>
    <recommendedName>
        <fullName evidence="2">EamA domain-containing protein</fullName>
    </recommendedName>
</protein>
<dbReference type="PANTHER" id="PTHR22911:SF137">
    <property type="entry name" value="SOLUTE CARRIER FAMILY 35 MEMBER G2-RELATED"/>
    <property type="match status" value="1"/>
</dbReference>
<feature type="transmembrane region" description="Helical" evidence="1">
    <location>
        <begin position="146"/>
        <end position="165"/>
    </location>
</feature>
<keyword evidence="1" id="KW-0812">Transmembrane</keyword>
<feature type="transmembrane region" description="Helical" evidence="1">
    <location>
        <begin position="59"/>
        <end position="79"/>
    </location>
</feature>
<feature type="transmembrane region" description="Helical" evidence="1">
    <location>
        <begin position="31"/>
        <end position="53"/>
    </location>
</feature>
<dbReference type="EMBL" id="GG697240">
    <property type="protein sequence ID" value="EET89893.1"/>
    <property type="molecule type" value="Genomic_DNA"/>
</dbReference>
<feature type="transmembrane region" description="Helical" evidence="1">
    <location>
        <begin position="262"/>
        <end position="278"/>
    </location>
</feature>
<feature type="transmembrane region" description="Helical" evidence="1">
    <location>
        <begin position="206"/>
        <end position="229"/>
    </location>
</feature>
<evidence type="ECO:0000313" key="3">
    <source>
        <dbReference type="EMBL" id="EET89893.1"/>
    </source>
</evidence>
<dbReference type="InterPro" id="IPR037185">
    <property type="entry name" value="EmrE-like"/>
</dbReference>
<dbReference type="Proteomes" id="UP000332487">
    <property type="component" value="Unassembled WGS sequence"/>
</dbReference>